<accession>A0A2T3MIP0</accession>
<dbReference type="Proteomes" id="UP000241190">
    <property type="component" value="Unassembled WGS sequence"/>
</dbReference>
<sequence>MKKSIFNVITKKSLLNIILLSALFIIPDNYFMTVPTDEIKQLIFFILCIQCIKGFENKTTLGCS</sequence>
<evidence type="ECO:0000313" key="3">
    <source>
        <dbReference type="Proteomes" id="UP000241190"/>
    </source>
</evidence>
<evidence type="ECO:0000313" key="4">
    <source>
        <dbReference type="Proteomes" id="UP000241954"/>
    </source>
</evidence>
<protein>
    <submittedName>
        <fullName evidence="1">Uncharacterized protein</fullName>
    </submittedName>
</protein>
<name>A0A2T3MIP0_9GAMM</name>
<evidence type="ECO:0000313" key="1">
    <source>
        <dbReference type="EMBL" id="PSV94633.1"/>
    </source>
</evidence>
<reference evidence="1 4" key="1">
    <citation type="submission" date="2018-01" db="EMBL/GenBank/DDBJ databases">
        <title>Whole genome sequencing of Histamine producing bacteria.</title>
        <authorList>
            <person name="Butler K."/>
        </authorList>
    </citation>
    <scope>NUCLEOTIDE SEQUENCE [LARGE SCALE GENOMIC DNA]</scope>
    <source>
        <strain evidence="2 3">ATCC 51761</strain>
        <strain evidence="1 4">NCIMB 13481</strain>
    </source>
</reference>
<gene>
    <name evidence="1" type="ORF">C9I88_14490</name>
    <name evidence="2" type="ORF">C9J52_15205</name>
</gene>
<comment type="caution">
    <text evidence="1">The sequence shown here is derived from an EMBL/GenBank/DDBJ whole genome shotgun (WGS) entry which is preliminary data.</text>
</comment>
<evidence type="ECO:0000313" key="2">
    <source>
        <dbReference type="EMBL" id="PSW93545.1"/>
    </source>
</evidence>
<dbReference type="EMBL" id="PYLW01000017">
    <property type="protein sequence ID" value="PSV94633.1"/>
    <property type="molecule type" value="Genomic_DNA"/>
</dbReference>
<dbReference type="AlphaFoldDB" id="A0A2T3MIP0"/>
<proteinExistence type="predicted"/>
<keyword evidence="3" id="KW-1185">Reference proteome</keyword>
<organism evidence="1 4">
    <name type="scientific">Photobacterium iliopiscarium</name>
    <dbReference type="NCBI Taxonomy" id="56192"/>
    <lineage>
        <taxon>Bacteria</taxon>
        <taxon>Pseudomonadati</taxon>
        <taxon>Pseudomonadota</taxon>
        <taxon>Gammaproteobacteria</taxon>
        <taxon>Vibrionales</taxon>
        <taxon>Vibrionaceae</taxon>
        <taxon>Photobacterium</taxon>
    </lineage>
</organism>
<dbReference type="EMBL" id="PYOP01000027">
    <property type="protein sequence ID" value="PSW93545.1"/>
    <property type="molecule type" value="Genomic_DNA"/>
</dbReference>
<dbReference type="Proteomes" id="UP000241954">
    <property type="component" value="Unassembled WGS sequence"/>
</dbReference>